<sequence>MHKVALLVDTAAGTDVVVNGLMATECRLNDRLSRHVGAQAHVGEHVDAHDEVAHAALVARKHHPANTIARDHVRLGKAAKGNAGQVGSERGNRDVLVAVHAQAVVDLIYKSDGESISPNNTLSEITYIDDDTFGNITLNEYLEQFLYHSGRTFSLGMMELDPELEIARVYYISNDGISYENNEKSEFKKPGRCLARICDIPTSFLQLIKIEGKAPTLVIDQDYVRSEVPFTSEDKENIWNNKNYRWVKFFNEVTNKTKLIFSEMDNLDSILNVEYLEKYYSRSIQLNES</sequence>
<feature type="non-terminal residue" evidence="1">
    <location>
        <position position="289"/>
    </location>
</feature>
<name>K1TBR9_9ZZZZ</name>
<accession>K1TBR9</accession>
<reference evidence="1" key="1">
    <citation type="journal article" date="2013" name="Environ. Microbiol.">
        <title>Microbiota from the distal guts of lean and obese adolescents exhibit partial functional redundancy besides clear differences in community structure.</title>
        <authorList>
            <person name="Ferrer M."/>
            <person name="Ruiz A."/>
            <person name="Lanza F."/>
            <person name="Haange S.B."/>
            <person name="Oberbach A."/>
            <person name="Till H."/>
            <person name="Bargiela R."/>
            <person name="Campoy C."/>
            <person name="Segura M.T."/>
            <person name="Richter M."/>
            <person name="von Bergen M."/>
            <person name="Seifert J."/>
            <person name="Suarez A."/>
        </authorList>
    </citation>
    <scope>NUCLEOTIDE SEQUENCE</scope>
</reference>
<dbReference type="EMBL" id="AJWZ01003835">
    <property type="protein sequence ID" value="EKC67133.1"/>
    <property type="molecule type" value="Genomic_DNA"/>
</dbReference>
<comment type="caution">
    <text evidence="1">The sequence shown here is derived from an EMBL/GenBank/DDBJ whole genome shotgun (WGS) entry which is preliminary data.</text>
</comment>
<dbReference type="AlphaFoldDB" id="K1TBR9"/>
<gene>
    <name evidence="1" type="ORF">OBE_05593</name>
</gene>
<evidence type="ECO:0000313" key="1">
    <source>
        <dbReference type="EMBL" id="EKC67133.1"/>
    </source>
</evidence>
<organism evidence="1">
    <name type="scientific">human gut metagenome</name>
    <dbReference type="NCBI Taxonomy" id="408170"/>
    <lineage>
        <taxon>unclassified sequences</taxon>
        <taxon>metagenomes</taxon>
        <taxon>organismal metagenomes</taxon>
    </lineage>
</organism>
<protein>
    <submittedName>
        <fullName evidence="1">Uncharacterized protein</fullName>
    </submittedName>
</protein>
<proteinExistence type="predicted"/>